<keyword evidence="3" id="KW-1185">Reference proteome</keyword>
<dbReference type="Proteomes" id="UP000502823">
    <property type="component" value="Unassembled WGS sequence"/>
</dbReference>
<evidence type="ECO:0000313" key="2">
    <source>
        <dbReference type="EMBL" id="GFG39809.1"/>
    </source>
</evidence>
<feature type="compositionally biased region" description="Basic and acidic residues" evidence="1">
    <location>
        <begin position="80"/>
        <end position="102"/>
    </location>
</feature>
<dbReference type="EMBL" id="BLKM01001242">
    <property type="protein sequence ID" value="GFG39809.1"/>
    <property type="molecule type" value="Genomic_DNA"/>
</dbReference>
<feature type="compositionally biased region" description="Basic and acidic residues" evidence="1">
    <location>
        <begin position="146"/>
        <end position="164"/>
    </location>
</feature>
<evidence type="ECO:0000256" key="1">
    <source>
        <dbReference type="SAM" id="MobiDB-lite"/>
    </source>
</evidence>
<feature type="compositionally biased region" description="Polar residues" evidence="1">
    <location>
        <begin position="214"/>
        <end position="226"/>
    </location>
</feature>
<feature type="compositionally biased region" description="Polar residues" evidence="1">
    <location>
        <begin position="108"/>
        <end position="124"/>
    </location>
</feature>
<gene>
    <name evidence="2" type="ORF">Cfor_10584</name>
</gene>
<comment type="caution">
    <text evidence="2">The sequence shown here is derived from an EMBL/GenBank/DDBJ whole genome shotgun (WGS) entry which is preliminary data.</text>
</comment>
<accession>A0A6L2Q4M5</accession>
<feature type="compositionally biased region" description="Basic residues" evidence="1">
    <location>
        <begin position="192"/>
        <end position="205"/>
    </location>
</feature>
<proteinExistence type="predicted"/>
<reference evidence="3" key="1">
    <citation type="submission" date="2020-01" db="EMBL/GenBank/DDBJ databases">
        <title>Draft genome sequence of the Termite Coptotermes fromosanus.</title>
        <authorList>
            <person name="Itakura S."/>
            <person name="Yosikawa Y."/>
            <person name="Umezawa K."/>
        </authorList>
    </citation>
    <scope>NUCLEOTIDE SEQUENCE [LARGE SCALE GENOMIC DNA]</scope>
</reference>
<feature type="region of interest" description="Disordered" evidence="1">
    <location>
        <begin position="64"/>
        <end position="164"/>
    </location>
</feature>
<dbReference type="InParanoid" id="A0A6L2Q4M5"/>
<protein>
    <submittedName>
        <fullName evidence="2">Uncharacterized protein</fullName>
    </submittedName>
</protein>
<feature type="region of interest" description="Disordered" evidence="1">
    <location>
        <begin position="184"/>
        <end position="226"/>
    </location>
</feature>
<organism evidence="2 3">
    <name type="scientific">Coptotermes formosanus</name>
    <name type="common">Formosan subterranean termite</name>
    <dbReference type="NCBI Taxonomy" id="36987"/>
    <lineage>
        <taxon>Eukaryota</taxon>
        <taxon>Metazoa</taxon>
        <taxon>Ecdysozoa</taxon>
        <taxon>Arthropoda</taxon>
        <taxon>Hexapoda</taxon>
        <taxon>Insecta</taxon>
        <taxon>Pterygota</taxon>
        <taxon>Neoptera</taxon>
        <taxon>Polyneoptera</taxon>
        <taxon>Dictyoptera</taxon>
        <taxon>Blattodea</taxon>
        <taxon>Blattoidea</taxon>
        <taxon>Termitoidae</taxon>
        <taxon>Rhinotermitidae</taxon>
        <taxon>Coptotermes</taxon>
    </lineage>
</organism>
<name>A0A6L2Q4M5_COPFO</name>
<dbReference type="AlphaFoldDB" id="A0A6L2Q4M5"/>
<evidence type="ECO:0000313" key="3">
    <source>
        <dbReference type="Proteomes" id="UP000502823"/>
    </source>
</evidence>
<feature type="compositionally biased region" description="Polar residues" evidence="1">
    <location>
        <begin position="64"/>
        <end position="73"/>
    </location>
</feature>
<sequence length="226" mass="25674">MYHLFQCSINCHLANQKLTASLNVSCPDCIYSELKLQVFQPKHNFTIKHISYVFQLLDQKRTAENATDSSPASSDEELEEGKSKSDAVTHPESKEKSCEERKRRSQPVFAQQSSTKANSRNQWAVSYITPKKQSSDRSQHQPTGKHYGDHPAHKATTESDENMHMTECIPFNVITSSMSTNESVLDEEWKPRKNRRKDSKQRKAHSAMVRCKSLSRSIKTGSVTVA</sequence>